<dbReference type="EMBL" id="FUZT01000010">
    <property type="protein sequence ID" value="SKC83655.1"/>
    <property type="molecule type" value="Genomic_DNA"/>
</dbReference>
<dbReference type="InterPro" id="IPR000014">
    <property type="entry name" value="PAS"/>
</dbReference>
<feature type="transmembrane region" description="Helical" evidence="2">
    <location>
        <begin position="72"/>
        <end position="90"/>
    </location>
</feature>
<dbReference type="Pfam" id="PF08447">
    <property type="entry name" value="PAS_3"/>
    <property type="match status" value="1"/>
</dbReference>
<evidence type="ECO:0000259" key="5">
    <source>
        <dbReference type="PROSITE" id="PS50883"/>
    </source>
</evidence>
<feature type="domain" description="EAL" evidence="5">
    <location>
        <begin position="444"/>
        <end position="695"/>
    </location>
</feature>
<keyword evidence="1" id="KW-0175">Coiled coil</keyword>
<protein>
    <submittedName>
        <fullName evidence="7">PAS domain S-box-containing protein/diguanylate cyclase (GGDEF) domain-containing protein</fullName>
    </submittedName>
</protein>
<dbReference type="PROSITE" id="PS50113">
    <property type="entry name" value="PAC"/>
    <property type="match status" value="1"/>
</dbReference>
<reference evidence="8" key="1">
    <citation type="submission" date="2017-02" db="EMBL/GenBank/DDBJ databases">
        <authorList>
            <person name="Varghese N."/>
            <person name="Submissions S."/>
        </authorList>
    </citation>
    <scope>NUCLEOTIDE SEQUENCE [LARGE SCALE GENOMIC DNA]</scope>
    <source>
        <strain evidence="8">M1</strain>
    </source>
</reference>
<dbReference type="InterPro" id="IPR035965">
    <property type="entry name" value="PAS-like_dom_sf"/>
</dbReference>
<evidence type="ECO:0000256" key="2">
    <source>
        <dbReference type="SAM" id="Phobius"/>
    </source>
</evidence>
<dbReference type="RefSeq" id="WP_079494019.1">
    <property type="nucleotide sequence ID" value="NZ_FUZT01000010.1"/>
</dbReference>
<dbReference type="Pfam" id="PF00563">
    <property type="entry name" value="EAL"/>
    <property type="match status" value="1"/>
</dbReference>
<dbReference type="PANTHER" id="PTHR44757:SF2">
    <property type="entry name" value="BIOFILM ARCHITECTURE MAINTENANCE PROTEIN MBAA"/>
    <property type="match status" value="1"/>
</dbReference>
<evidence type="ECO:0000313" key="8">
    <source>
        <dbReference type="Proteomes" id="UP000190285"/>
    </source>
</evidence>
<dbReference type="InterPro" id="IPR052155">
    <property type="entry name" value="Biofilm_reg_signaling"/>
</dbReference>
<proteinExistence type="predicted"/>
<dbReference type="InterPro" id="IPR001633">
    <property type="entry name" value="EAL_dom"/>
</dbReference>
<dbReference type="CDD" id="cd01949">
    <property type="entry name" value="GGDEF"/>
    <property type="match status" value="1"/>
</dbReference>
<keyword evidence="2" id="KW-0472">Membrane</keyword>
<keyword evidence="8" id="KW-1185">Reference proteome</keyword>
<feature type="domain" description="PAS" evidence="3">
    <location>
        <begin position="142"/>
        <end position="214"/>
    </location>
</feature>
<dbReference type="PANTHER" id="PTHR44757">
    <property type="entry name" value="DIGUANYLATE CYCLASE DGCP"/>
    <property type="match status" value="1"/>
</dbReference>
<evidence type="ECO:0000259" key="4">
    <source>
        <dbReference type="PROSITE" id="PS50113"/>
    </source>
</evidence>
<evidence type="ECO:0000259" key="6">
    <source>
        <dbReference type="PROSITE" id="PS50887"/>
    </source>
</evidence>
<dbReference type="PROSITE" id="PS50883">
    <property type="entry name" value="EAL"/>
    <property type="match status" value="1"/>
</dbReference>
<dbReference type="AlphaFoldDB" id="A0A1T5M692"/>
<name>A0A1T5M692_9FIRM</name>
<keyword evidence="2" id="KW-0812">Transmembrane</keyword>
<dbReference type="SMART" id="SM00086">
    <property type="entry name" value="PAC"/>
    <property type="match status" value="1"/>
</dbReference>
<dbReference type="SMART" id="SM00091">
    <property type="entry name" value="PAS"/>
    <property type="match status" value="1"/>
</dbReference>
<dbReference type="STRING" id="36842.SAMN02194393_03963"/>
<keyword evidence="2" id="KW-1133">Transmembrane helix</keyword>
<dbReference type="InterPro" id="IPR000700">
    <property type="entry name" value="PAS-assoc_C"/>
</dbReference>
<organism evidence="7 8">
    <name type="scientific">Maledivibacter halophilus</name>
    <dbReference type="NCBI Taxonomy" id="36842"/>
    <lineage>
        <taxon>Bacteria</taxon>
        <taxon>Bacillati</taxon>
        <taxon>Bacillota</taxon>
        <taxon>Clostridia</taxon>
        <taxon>Peptostreptococcales</taxon>
        <taxon>Caminicellaceae</taxon>
        <taxon>Maledivibacter</taxon>
    </lineage>
</organism>
<dbReference type="InterPro" id="IPR000160">
    <property type="entry name" value="GGDEF_dom"/>
</dbReference>
<dbReference type="CDD" id="cd00130">
    <property type="entry name" value="PAS"/>
    <property type="match status" value="1"/>
</dbReference>
<dbReference type="SUPFAM" id="SSF55073">
    <property type="entry name" value="Nucleotide cyclase"/>
    <property type="match status" value="1"/>
</dbReference>
<dbReference type="SMART" id="SM00052">
    <property type="entry name" value="EAL"/>
    <property type="match status" value="1"/>
</dbReference>
<dbReference type="InterPro" id="IPR013655">
    <property type="entry name" value="PAS_fold_3"/>
</dbReference>
<evidence type="ECO:0000256" key="1">
    <source>
        <dbReference type="SAM" id="Coils"/>
    </source>
</evidence>
<dbReference type="NCBIfam" id="TIGR00229">
    <property type="entry name" value="sensory_box"/>
    <property type="match status" value="1"/>
</dbReference>
<feature type="domain" description="GGDEF" evidence="6">
    <location>
        <begin position="302"/>
        <end position="435"/>
    </location>
</feature>
<dbReference type="SMART" id="SM00267">
    <property type="entry name" value="GGDEF"/>
    <property type="match status" value="1"/>
</dbReference>
<dbReference type="Gene3D" id="3.30.450.20">
    <property type="entry name" value="PAS domain"/>
    <property type="match status" value="1"/>
</dbReference>
<dbReference type="OrthoDB" id="9762141at2"/>
<dbReference type="FunFam" id="3.20.20.450:FF:000001">
    <property type="entry name" value="Cyclic di-GMP phosphodiesterase yahA"/>
    <property type="match status" value="1"/>
</dbReference>
<dbReference type="Gene3D" id="3.20.20.450">
    <property type="entry name" value="EAL domain"/>
    <property type="match status" value="1"/>
</dbReference>
<dbReference type="SUPFAM" id="SSF55785">
    <property type="entry name" value="PYP-like sensor domain (PAS domain)"/>
    <property type="match status" value="1"/>
</dbReference>
<feature type="transmembrane region" description="Helical" evidence="2">
    <location>
        <begin position="34"/>
        <end position="52"/>
    </location>
</feature>
<dbReference type="SUPFAM" id="SSF141868">
    <property type="entry name" value="EAL domain-like"/>
    <property type="match status" value="1"/>
</dbReference>
<dbReference type="CDD" id="cd01948">
    <property type="entry name" value="EAL"/>
    <property type="match status" value="1"/>
</dbReference>
<gene>
    <name evidence="7" type="ORF">SAMN02194393_03963</name>
</gene>
<dbReference type="PROSITE" id="PS50887">
    <property type="entry name" value="GGDEF"/>
    <property type="match status" value="1"/>
</dbReference>
<sequence>MFNLRKKLKVNKDNESDIFNLLGFKYISVNSIKTALKICILYTLIGCLWILLSDKILQALVNDIKQVQIIQTYKGFIYILITGVLLFFVVKNSLAKIELVSNKLYRSYEELNLAYEELITAEEDLENRFEEIKLNEEALEKSEIRYQLAVEGANDGIWDWDVKNNKMYLSPRGKKILGYEDIEREYTISTWKSLLHPDDRNDAVKVFSDYLSRNINNYISIYRLRTESGKYKWILSKGQAIWDENNKPIRIAGSYTDITEQKRNEERVLSLAYYDLITGLPNRAMFEKELTSKIYWAKRTNKKCALLYFDLDDFKNVNDTLGHTYGDMLLKKITNELIKYKKEDYTLARLGGDEFALIVTDIKDLNQLYKLSNRIINSLEKPWILNDQEFYISTSIGIAIYPDHGQDFQTILRNADTAMYSAKEAGKKGYKIFKEEMYMQKIEFIDMKKSLKHGVENNEFILYYQPIIDLKEDKIIGSEALIRWNHPQKGRIPPNNFIPTAEKTGIIKDIGKWTLETACTQYKNWIDKGYNPNKISVNMSAIEFRQKKLVKNIKGILEEIGLEKKYLVIEITENTILEDLDYTIDVLNELKKMGIRIALDDFGTGYSSLNYLKKLPIDFLKLDKSFIDNVTIECKDQAITKCLIRLAHNIGLQVVAEGIETEEQYNYLKTINCDLGQGYFFNKPLPAEEFVKILN</sequence>
<dbReference type="InterPro" id="IPR043128">
    <property type="entry name" value="Rev_trsase/Diguanyl_cyclase"/>
</dbReference>
<evidence type="ECO:0000259" key="3">
    <source>
        <dbReference type="PROSITE" id="PS50112"/>
    </source>
</evidence>
<dbReference type="Gene3D" id="3.30.70.270">
    <property type="match status" value="1"/>
</dbReference>
<feature type="domain" description="PAC" evidence="4">
    <location>
        <begin position="218"/>
        <end position="270"/>
    </location>
</feature>
<dbReference type="Pfam" id="PF00990">
    <property type="entry name" value="GGDEF"/>
    <property type="match status" value="1"/>
</dbReference>
<evidence type="ECO:0000313" key="7">
    <source>
        <dbReference type="EMBL" id="SKC83655.1"/>
    </source>
</evidence>
<dbReference type="NCBIfam" id="TIGR00254">
    <property type="entry name" value="GGDEF"/>
    <property type="match status" value="1"/>
</dbReference>
<feature type="coiled-coil region" evidence="1">
    <location>
        <begin position="108"/>
        <end position="142"/>
    </location>
</feature>
<dbReference type="InterPro" id="IPR035919">
    <property type="entry name" value="EAL_sf"/>
</dbReference>
<accession>A0A1T5M692</accession>
<dbReference type="PROSITE" id="PS50112">
    <property type="entry name" value="PAS"/>
    <property type="match status" value="1"/>
</dbReference>
<dbReference type="InterPro" id="IPR001610">
    <property type="entry name" value="PAC"/>
</dbReference>
<dbReference type="Proteomes" id="UP000190285">
    <property type="component" value="Unassembled WGS sequence"/>
</dbReference>
<dbReference type="InterPro" id="IPR029787">
    <property type="entry name" value="Nucleotide_cyclase"/>
</dbReference>